<dbReference type="Proteomes" id="UP000694864">
    <property type="component" value="Chromosome 1"/>
</dbReference>
<reference evidence="1" key="1">
    <citation type="journal article" date="2014" name="Nat. Commun.">
        <title>The emerging biofuel crop Camelina sativa retains a highly undifferentiated hexaploid genome structure.</title>
        <authorList>
            <person name="Kagale S."/>
            <person name="Koh C."/>
            <person name="Nixon J."/>
            <person name="Bollina V."/>
            <person name="Clarke W.E."/>
            <person name="Tuteja R."/>
            <person name="Spillane C."/>
            <person name="Robinson S.J."/>
            <person name="Links M.G."/>
            <person name="Clarke C."/>
            <person name="Higgins E.E."/>
            <person name="Huebert T."/>
            <person name="Sharpe A.G."/>
            <person name="Parkin I.A."/>
        </authorList>
    </citation>
    <scope>NUCLEOTIDE SEQUENCE [LARGE SCALE GENOMIC DNA]</scope>
    <source>
        <strain evidence="1">cv. DH55</strain>
    </source>
</reference>
<proteinExistence type="predicted"/>
<dbReference type="RefSeq" id="XP_010500857.1">
    <property type="nucleotide sequence ID" value="XM_010502555.1"/>
</dbReference>
<accession>A0ABM0YH96</accession>
<protein>
    <submittedName>
        <fullName evidence="2">Uncharacterized protein LOC104778171 isoform X1</fullName>
    </submittedName>
</protein>
<sequence>MAEAARLDEIRHFLNSANGKNIPKLDAELNAIMERYKEVATHDEVAAELLDFMLAQEDNFGNYFECYGNILTRFGFDQLTMIEHLEDTLLLYPPYFVHVINDYIWVKLLFFNSLICNICFFFGSYKTGDGHSGS</sequence>
<evidence type="ECO:0000313" key="2">
    <source>
        <dbReference type="RefSeq" id="XP_010500857.1"/>
    </source>
</evidence>
<name>A0ABM0YH96_CAMSA</name>
<organism evidence="1 2">
    <name type="scientific">Camelina sativa</name>
    <name type="common">False flax</name>
    <name type="synonym">Myagrum sativum</name>
    <dbReference type="NCBI Taxonomy" id="90675"/>
    <lineage>
        <taxon>Eukaryota</taxon>
        <taxon>Viridiplantae</taxon>
        <taxon>Streptophyta</taxon>
        <taxon>Embryophyta</taxon>
        <taxon>Tracheophyta</taxon>
        <taxon>Spermatophyta</taxon>
        <taxon>Magnoliopsida</taxon>
        <taxon>eudicotyledons</taxon>
        <taxon>Gunneridae</taxon>
        <taxon>Pentapetalae</taxon>
        <taxon>rosids</taxon>
        <taxon>malvids</taxon>
        <taxon>Brassicales</taxon>
        <taxon>Brassicaceae</taxon>
        <taxon>Camelineae</taxon>
        <taxon>Camelina</taxon>
    </lineage>
</organism>
<dbReference type="GeneID" id="104778171"/>
<gene>
    <name evidence="2" type="primary">LOC104778171</name>
</gene>
<reference evidence="2" key="2">
    <citation type="submission" date="2025-08" db="UniProtKB">
        <authorList>
            <consortium name="RefSeq"/>
        </authorList>
    </citation>
    <scope>IDENTIFICATION</scope>
    <source>
        <tissue evidence="2">Leaf</tissue>
    </source>
</reference>
<evidence type="ECO:0000313" key="1">
    <source>
        <dbReference type="Proteomes" id="UP000694864"/>
    </source>
</evidence>
<keyword evidence="1" id="KW-1185">Reference proteome</keyword>